<protein>
    <submittedName>
        <fullName evidence="2">Uncharacterized protein</fullName>
    </submittedName>
</protein>
<keyword evidence="1" id="KW-0175">Coiled coil</keyword>
<feature type="coiled-coil region" evidence="1">
    <location>
        <begin position="12"/>
        <end position="61"/>
    </location>
</feature>
<name>A0ABD6C940_9EURY</name>
<dbReference type="Pfam" id="PF23432">
    <property type="entry name" value="DUF7118"/>
    <property type="match status" value="1"/>
</dbReference>
<organism evidence="2 3">
    <name type="scientific">Halorientalis brevis</name>
    <dbReference type="NCBI Taxonomy" id="1126241"/>
    <lineage>
        <taxon>Archaea</taxon>
        <taxon>Methanobacteriati</taxon>
        <taxon>Methanobacteriota</taxon>
        <taxon>Stenosarchaea group</taxon>
        <taxon>Halobacteria</taxon>
        <taxon>Halobacteriales</taxon>
        <taxon>Haloarculaceae</taxon>
        <taxon>Halorientalis</taxon>
    </lineage>
</organism>
<dbReference type="AlphaFoldDB" id="A0ABD6C940"/>
<gene>
    <name evidence="2" type="ORF">ACFR9U_05375</name>
</gene>
<feature type="coiled-coil region" evidence="1">
    <location>
        <begin position="136"/>
        <end position="163"/>
    </location>
</feature>
<comment type="caution">
    <text evidence="2">The sequence shown here is derived from an EMBL/GenBank/DDBJ whole genome shotgun (WGS) entry which is preliminary data.</text>
</comment>
<evidence type="ECO:0000256" key="1">
    <source>
        <dbReference type="SAM" id="Coils"/>
    </source>
</evidence>
<dbReference type="Proteomes" id="UP001597119">
    <property type="component" value="Unassembled WGS sequence"/>
</dbReference>
<dbReference type="EMBL" id="JBHUDJ010000002">
    <property type="protein sequence ID" value="MFD1586402.1"/>
    <property type="molecule type" value="Genomic_DNA"/>
</dbReference>
<evidence type="ECO:0000313" key="3">
    <source>
        <dbReference type="Proteomes" id="UP001597119"/>
    </source>
</evidence>
<proteinExistence type="predicted"/>
<dbReference type="RefSeq" id="WP_247379813.1">
    <property type="nucleotide sequence ID" value="NZ_JALLGV010000007.1"/>
</dbReference>
<dbReference type="InterPro" id="IPR055542">
    <property type="entry name" value="DUF7118"/>
</dbReference>
<evidence type="ECO:0000313" key="2">
    <source>
        <dbReference type="EMBL" id="MFD1586402.1"/>
    </source>
</evidence>
<reference evidence="2 3" key="1">
    <citation type="journal article" date="2019" name="Int. J. Syst. Evol. Microbiol.">
        <title>The Global Catalogue of Microorganisms (GCM) 10K type strain sequencing project: providing services to taxonomists for standard genome sequencing and annotation.</title>
        <authorList>
            <consortium name="The Broad Institute Genomics Platform"/>
            <consortium name="The Broad Institute Genome Sequencing Center for Infectious Disease"/>
            <person name="Wu L."/>
            <person name="Ma J."/>
        </authorList>
    </citation>
    <scope>NUCLEOTIDE SEQUENCE [LARGE SCALE GENOMIC DNA]</scope>
    <source>
        <strain evidence="2 3">CGMCC 1.12125</strain>
    </source>
</reference>
<sequence length="381" mass="43853">MSDDPATDRDDVAELIADLDAAHDAYERATARVDERDEAQLQRIADHYEELQSLFDRYEEEATGDGDFKVFIEFQEAMAQFIDHLPDDLPHRERFEEVDDVMQQRRLTESDFAQAREILSPVADDVALLTERDATKSRYRKLRKRARRRVRELGEQVDDLESLQRLGDADLDAPVERIREPIETYNDAIAEAFKTFKREASARDVLSFVAATTAFPLVPYRDPPPDLREYVETAEAGTESITQIQEYADYSKSKLDHYVDDADALKRNVATSQTYLRRLDAGPLQIEWPPKPAAELQWRIRELVQVVGRFAADDVIERLRDVRDLLGDEDFERLRQSARAREQLTEEQRERLASGAVAEKLANTREAREQLEATLAELPDA</sequence>
<accession>A0ABD6C940</accession>
<keyword evidence="3" id="KW-1185">Reference proteome</keyword>